<sequence>MIRLRGHHLICLHFYRGEGYSREFVENLEDVVRRATQGEEIVVVEGADDICRACPTLQGEKCVAKPGVDAEIREMDAEAAAYLGVEVGSKVLWHEIKAKVMAMSKEWLVAFCEGCDWGEVCAEKKKALGLS</sequence>
<evidence type="ECO:0000313" key="2">
    <source>
        <dbReference type="Proteomes" id="UP000184529"/>
    </source>
</evidence>
<evidence type="ECO:0000313" key="1">
    <source>
        <dbReference type="EMBL" id="SHJ14802.1"/>
    </source>
</evidence>
<organism evidence="1 2">
    <name type="scientific">Desulfofundulus thermosubterraneus DSM 16057</name>
    <dbReference type="NCBI Taxonomy" id="1121432"/>
    <lineage>
        <taxon>Bacteria</taxon>
        <taxon>Bacillati</taxon>
        <taxon>Bacillota</taxon>
        <taxon>Clostridia</taxon>
        <taxon>Eubacteriales</taxon>
        <taxon>Peptococcaceae</taxon>
        <taxon>Desulfofundulus</taxon>
    </lineage>
</organism>
<dbReference type="OrthoDB" id="121064at2"/>
<dbReference type="Pfam" id="PF06935">
    <property type="entry name" value="DUF1284"/>
    <property type="match status" value="1"/>
</dbReference>
<evidence type="ECO:0008006" key="3">
    <source>
        <dbReference type="Google" id="ProtNLM"/>
    </source>
</evidence>
<protein>
    <recommendedName>
        <fullName evidence="3">DUF1284 domain-containing protein</fullName>
    </recommendedName>
</protein>
<keyword evidence="2" id="KW-1185">Reference proteome</keyword>
<reference evidence="2" key="1">
    <citation type="submission" date="2016-11" db="EMBL/GenBank/DDBJ databases">
        <authorList>
            <person name="Varghese N."/>
            <person name="Submissions S."/>
        </authorList>
    </citation>
    <scope>NUCLEOTIDE SEQUENCE [LARGE SCALE GENOMIC DNA]</scope>
    <source>
        <strain evidence="2">DSM 16057</strain>
    </source>
</reference>
<dbReference type="Proteomes" id="UP000184529">
    <property type="component" value="Unassembled WGS sequence"/>
</dbReference>
<dbReference type="AlphaFoldDB" id="A0A1M6GXZ7"/>
<dbReference type="InterPro" id="IPR009702">
    <property type="entry name" value="DUF1284"/>
</dbReference>
<name>A0A1M6GXZ7_9FIRM</name>
<dbReference type="RefSeq" id="WP_072869067.1">
    <property type="nucleotide sequence ID" value="NZ_FQZM01000021.1"/>
</dbReference>
<dbReference type="EMBL" id="FQZM01000021">
    <property type="protein sequence ID" value="SHJ14802.1"/>
    <property type="molecule type" value="Genomic_DNA"/>
</dbReference>
<gene>
    <name evidence="1" type="ORF">SAMN02745219_01844</name>
</gene>
<dbReference type="STRING" id="1121432.SAMN02745219_01844"/>
<proteinExistence type="predicted"/>
<accession>A0A1M6GXZ7</accession>